<evidence type="ECO:0000313" key="1">
    <source>
        <dbReference type="EMBL" id="RUS32118.1"/>
    </source>
</evidence>
<name>A0A433QQT5_9FUNG</name>
<dbReference type="EMBL" id="RBNJ01002308">
    <property type="protein sequence ID" value="RUS32118.1"/>
    <property type="molecule type" value="Genomic_DNA"/>
</dbReference>
<keyword evidence="2" id="KW-1185">Reference proteome</keyword>
<sequence length="312" mass="35189">MECAKPFRVQLADHAHRKVDTVGFDGLVVVLDGLEVVPDLLRDVVIVERSHTLQEVVRLDREHRRKDRNRDPHTTRTIHELQEDVRVHEQLRDDQVRTSVDLLLEEEDVFLQVTVVHVAFRVTFGVEGRGGVSRDPEPIPILLLDVLDQIDRVLESIITSLPLCLSSGRVTTQRQDVAAPASLGLAKRNVDLFLGHVGARQVHHRLQPVHRLCSCHDLGCQVRRHATGVPGDVDELGAHAVHALHAVVEVLHSLRLGCRDWDGLVVMMDRIRRRHVVEVVQMKCLNLMVWKENIPEGSWGGRTRTTSRAGSP</sequence>
<protein>
    <submittedName>
        <fullName evidence="1">Uncharacterized protein</fullName>
    </submittedName>
</protein>
<proteinExistence type="predicted"/>
<evidence type="ECO:0000313" key="2">
    <source>
        <dbReference type="Proteomes" id="UP000274822"/>
    </source>
</evidence>
<comment type="caution">
    <text evidence="1">The sequence shown here is derived from an EMBL/GenBank/DDBJ whole genome shotgun (WGS) entry which is preliminary data.</text>
</comment>
<dbReference type="Proteomes" id="UP000274822">
    <property type="component" value="Unassembled WGS sequence"/>
</dbReference>
<dbReference type="AlphaFoldDB" id="A0A433QQT5"/>
<accession>A0A433QQT5</accession>
<reference evidence="1 2" key="1">
    <citation type="journal article" date="2018" name="New Phytol.">
        <title>Phylogenomics of Endogonaceae and evolution of mycorrhizas within Mucoromycota.</title>
        <authorList>
            <person name="Chang Y."/>
            <person name="Desiro A."/>
            <person name="Na H."/>
            <person name="Sandor L."/>
            <person name="Lipzen A."/>
            <person name="Clum A."/>
            <person name="Barry K."/>
            <person name="Grigoriev I.V."/>
            <person name="Martin F.M."/>
            <person name="Stajich J.E."/>
            <person name="Smith M.E."/>
            <person name="Bonito G."/>
            <person name="Spatafora J.W."/>
        </authorList>
    </citation>
    <scope>NUCLEOTIDE SEQUENCE [LARGE SCALE GENOMIC DNA]</scope>
    <source>
        <strain evidence="1 2">AD002</strain>
    </source>
</reference>
<gene>
    <name evidence="1" type="ORF">BC938DRAFT_476252</name>
</gene>
<organism evidence="1 2">
    <name type="scientific">Jimgerdemannia flammicorona</name>
    <dbReference type="NCBI Taxonomy" id="994334"/>
    <lineage>
        <taxon>Eukaryota</taxon>
        <taxon>Fungi</taxon>
        <taxon>Fungi incertae sedis</taxon>
        <taxon>Mucoromycota</taxon>
        <taxon>Mucoromycotina</taxon>
        <taxon>Endogonomycetes</taxon>
        <taxon>Endogonales</taxon>
        <taxon>Endogonaceae</taxon>
        <taxon>Jimgerdemannia</taxon>
    </lineage>
</organism>